<organism evidence="1 2">
    <name type="scientific">[Clostridium] leptum DSM 753</name>
    <dbReference type="NCBI Taxonomy" id="428125"/>
    <lineage>
        <taxon>Bacteria</taxon>
        <taxon>Bacillati</taxon>
        <taxon>Bacillota</taxon>
        <taxon>Clostridia</taxon>
        <taxon>Eubacteriales</taxon>
        <taxon>Oscillospiraceae</taxon>
        <taxon>Oscillospiraceae incertae sedis</taxon>
    </lineage>
</organism>
<accession>A7VTP2</accession>
<reference evidence="1 2" key="1">
    <citation type="submission" date="2007-08" db="EMBL/GenBank/DDBJ databases">
        <title>Draft genome sequence of Clostridium leptum (DSM 753).</title>
        <authorList>
            <person name="Sudarsanam P."/>
            <person name="Ley R."/>
            <person name="Guruge J."/>
            <person name="Turnbaugh P.J."/>
            <person name="Mahowald M."/>
            <person name="Liep D."/>
            <person name="Gordon J."/>
        </authorList>
    </citation>
    <scope>NUCLEOTIDE SEQUENCE [LARGE SCALE GENOMIC DNA]</scope>
    <source>
        <strain evidence="1 2">DSM 753</strain>
    </source>
</reference>
<evidence type="ECO:0000313" key="2">
    <source>
        <dbReference type="Proteomes" id="UP000003490"/>
    </source>
</evidence>
<dbReference type="Proteomes" id="UP000003490">
    <property type="component" value="Unassembled WGS sequence"/>
</dbReference>
<reference evidence="1 2" key="2">
    <citation type="submission" date="2007-08" db="EMBL/GenBank/DDBJ databases">
        <authorList>
            <person name="Fulton L."/>
            <person name="Clifton S."/>
            <person name="Fulton B."/>
            <person name="Xu J."/>
            <person name="Minx P."/>
            <person name="Pepin K.H."/>
            <person name="Johnson M."/>
            <person name="Thiruvilangam P."/>
            <person name="Bhonagiri V."/>
            <person name="Nash W.E."/>
            <person name="Wang C."/>
            <person name="Mardis E.R."/>
            <person name="Wilson R.K."/>
        </authorList>
    </citation>
    <scope>NUCLEOTIDE SEQUENCE [LARGE SCALE GENOMIC DNA]</scope>
    <source>
        <strain evidence="1 2">DSM 753</strain>
    </source>
</reference>
<evidence type="ECO:0000313" key="1">
    <source>
        <dbReference type="EMBL" id="EDO61538.1"/>
    </source>
</evidence>
<protein>
    <submittedName>
        <fullName evidence="1">Uncharacterized protein</fullName>
    </submittedName>
</protein>
<dbReference type="AlphaFoldDB" id="A7VTP2"/>
<comment type="caution">
    <text evidence="1">The sequence shown here is derived from an EMBL/GenBank/DDBJ whole genome shotgun (WGS) entry which is preliminary data.</text>
</comment>
<sequence>MLCSTFQQKPRNNFRECFVHFLEKGTAPSSSVLRFWN</sequence>
<proteinExistence type="predicted"/>
<gene>
    <name evidence="1" type="ORF">CLOLEP_01935</name>
</gene>
<name>A7VTP2_9FIRM</name>
<dbReference type="EMBL" id="ABCB02000018">
    <property type="protein sequence ID" value="EDO61538.1"/>
    <property type="molecule type" value="Genomic_DNA"/>
</dbReference>
<dbReference type="HOGENOM" id="CLU_3342281_0_0_9"/>